<dbReference type="InterPro" id="IPR029063">
    <property type="entry name" value="SAM-dependent_MTases_sf"/>
</dbReference>
<keyword evidence="3 6" id="KW-0808">Transferase</keyword>
<dbReference type="InterPro" id="IPR024160">
    <property type="entry name" value="BIN3_SAM-bd_dom"/>
</dbReference>
<dbReference type="SUPFAM" id="SSF53335">
    <property type="entry name" value="S-adenosyl-L-methionine-dependent methyltransferases"/>
    <property type="match status" value="1"/>
</dbReference>
<dbReference type="PANTHER" id="PTHR12315">
    <property type="entry name" value="BICOID-INTERACTING PROTEIN RELATED"/>
    <property type="match status" value="1"/>
</dbReference>
<keyword evidence="4 5" id="KW-0949">S-adenosyl-L-methionine</keyword>
<dbReference type="Proteomes" id="UP001527925">
    <property type="component" value="Unassembled WGS sequence"/>
</dbReference>
<name>A0ABR4NAM0_9FUNG</name>
<feature type="domain" description="Bin3-type SAM" evidence="8">
    <location>
        <begin position="83"/>
        <end position="356"/>
    </location>
</feature>
<evidence type="ECO:0000313" key="10">
    <source>
        <dbReference type="Proteomes" id="UP001527925"/>
    </source>
</evidence>
<evidence type="ECO:0000256" key="2">
    <source>
        <dbReference type="ARBA" id="ARBA00022603"/>
    </source>
</evidence>
<evidence type="ECO:0000256" key="7">
    <source>
        <dbReference type="SAM" id="MobiDB-lite"/>
    </source>
</evidence>
<evidence type="ECO:0000256" key="4">
    <source>
        <dbReference type="ARBA" id="ARBA00022691"/>
    </source>
</evidence>
<comment type="similarity">
    <text evidence="1 6">Belongs to the methyltransferase superfamily.</text>
</comment>
<evidence type="ECO:0000259" key="8">
    <source>
        <dbReference type="PROSITE" id="PS51515"/>
    </source>
</evidence>
<feature type="region of interest" description="Disordered" evidence="7">
    <location>
        <begin position="1"/>
        <end position="58"/>
    </location>
</feature>
<dbReference type="Pfam" id="PF06859">
    <property type="entry name" value="Bin3"/>
    <property type="match status" value="1"/>
</dbReference>
<dbReference type="EMBL" id="JADGIZ020000016">
    <property type="protein sequence ID" value="KAL2916565.1"/>
    <property type="molecule type" value="Genomic_DNA"/>
</dbReference>
<protein>
    <recommendedName>
        <fullName evidence="6">RNA methyltransferase</fullName>
        <ecNumber evidence="6">2.1.1.-</ecNumber>
    </recommendedName>
</protein>
<reference evidence="9 10" key="1">
    <citation type="submission" date="2023-09" db="EMBL/GenBank/DDBJ databases">
        <title>Pangenome analysis of Batrachochytrium dendrobatidis and related Chytrids.</title>
        <authorList>
            <person name="Yacoub M.N."/>
            <person name="Stajich J.E."/>
            <person name="James T.Y."/>
        </authorList>
    </citation>
    <scope>NUCLEOTIDE SEQUENCE [LARGE SCALE GENOMIC DNA]</scope>
    <source>
        <strain evidence="9 10">JEL0888</strain>
    </source>
</reference>
<accession>A0ABR4NAM0</accession>
<dbReference type="InterPro" id="IPR039772">
    <property type="entry name" value="Bin3-like"/>
</dbReference>
<keyword evidence="2 6" id="KW-0489">Methyltransferase</keyword>
<evidence type="ECO:0000256" key="6">
    <source>
        <dbReference type="RuleBase" id="RU367087"/>
    </source>
</evidence>
<dbReference type="CDD" id="cd02440">
    <property type="entry name" value="AdoMet_MTases"/>
    <property type="match status" value="1"/>
</dbReference>
<dbReference type="PANTHER" id="PTHR12315:SF0">
    <property type="entry name" value="7SK SNRNA METHYLPHOSPHATE CAPPING ENZYME"/>
    <property type="match status" value="1"/>
</dbReference>
<feature type="compositionally biased region" description="Basic and acidic residues" evidence="7">
    <location>
        <begin position="12"/>
        <end position="24"/>
    </location>
</feature>
<dbReference type="PROSITE" id="PS51515">
    <property type="entry name" value="BIN3_SAM"/>
    <property type="match status" value="1"/>
</dbReference>
<evidence type="ECO:0000256" key="3">
    <source>
        <dbReference type="ARBA" id="ARBA00022679"/>
    </source>
</evidence>
<keyword evidence="10" id="KW-1185">Reference proteome</keyword>
<comment type="caution">
    <text evidence="9">The sequence shown here is derived from an EMBL/GenBank/DDBJ whole genome shotgun (WGS) entry which is preliminary data.</text>
</comment>
<dbReference type="Gene3D" id="3.40.50.150">
    <property type="entry name" value="Vaccinia Virus protein VP39"/>
    <property type="match status" value="1"/>
</dbReference>
<dbReference type="InterPro" id="IPR010675">
    <property type="entry name" value="Bin3_C"/>
</dbReference>
<proteinExistence type="inferred from homology"/>
<sequence>MSNSNPYLAHLDQPKEYSYARREPSLAVPGRDGGVKTERPRALGQRGAGTSKRRDTKNHRAEPIFDYGNYANYYQRRGQERVDLRLAAMEREWLEGKRVLDIGCNAGAVSLAVGMLFAPALVEGVDIDPDLVRKARFNLALRASLCKPLASPSDGGASGSDSGGEAPALELDYFPESCTFLFGLLPILPQDEEDWQEAMPPAASAGLALDIEGPSDHAPRTPVFPANLRFRSNDWMQEPPLCSDDERFDVVLALSITKWIHLQGGDGAIRHFLIKCYKALRPGGRLILEPQPFSGYAKRTNLTKKIRKNYEGIKFKPSQFADFLLSKDVGFKSMQELKKPDAPSFGSSRPLLMFIK</sequence>
<gene>
    <name evidence="9" type="ORF">HK105_203998</name>
</gene>
<dbReference type="Pfam" id="PF06325">
    <property type="entry name" value="PrmA"/>
    <property type="match status" value="1"/>
</dbReference>
<evidence type="ECO:0000256" key="1">
    <source>
        <dbReference type="ARBA" id="ARBA00008361"/>
    </source>
</evidence>
<organism evidence="9 10">
    <name type="scientific">Polyrhizophydium stewartii</name>
    <dbReference type="NCBI Taxonomy" id="2732419"/>
    <lineage>
        <taxon>Eukaryota</taxon>
        <taxon>Fungi</taxon>
        <taxon>Fungi incertae sedis</taxon>
        <taxon>Chytridiomycota</taxon>
        <taxon>Chytridiomycota incertae sedis</taxon>
        <taxon>Chytridiomycetes</taxon>
        <taxon>Rhizophydiales</taxon>
        <taxon>Rhizophydiales incertae sedis</taxon>
        <taxon>Polyrhizophydium</taxon>
    </lineage>
</organism>
<evidence type="ECO:0000313" key="9">
    <source>
        <dbReference type="EMBL" id="KAL2916565.1"/>
    </source>
</evidence>
<dbReference type="EC" id="2.1.1.-" evidence="6"/>
<evidence type="ECO:0000256" key="5">
    <source>
        <dbReference type="PROSITE-ProRule" id="PRU00848"/>
    </source>
</evidence>